<organism evidence="2 3">
    <name type="scientific">Athelia psychrophila</name>
    <dbReference type="NCBI Taxonomy" id="1759441"/>
    <lineage>
        <taxon>Eukaryota</taxon>
        <taxon>Fungi</taxon>
        <taxon>Dikarya</taxon>
        <taxon>Basidiomycota</taxon>
        <taxon>Agaricomycotina</taxon>
        <taxon>Agaricomycetes</taxon>
        <taxon>Agaricomycetidae</taxon>
        <taxon>Atheliales</taxon>
        <taxon>Atheliaceae</taxon>
        <taxon>Athelia</taxon>
    </lineage>
</organism>
<evidence type="ECO:0000313" key="3">
    <source>
        <dbReference type="Proteomes" id="UP000076532"/>
    </source>
</evidence>
<sequence length="56" mass="6261">MYPRGYTQQPRQGETTGPQHVPYGLMRPGGAPSINDYQQAGIHGHTTDEAMMDMRQ</sequence>
<gene>
    <name evidence="2" type="ORF">FIBSPDRAFT_871148</name>
</gene>
<dbReference type="Proteomes" id="UP000076532">
    <property type="component" value="Unassembled WGS sequence"/>
</dbReference>
<proteinExistence type="predicted"/>
<keyword evidence="3" id="KW-1185">Reference proteome</keyword>
<evidence type="ECO:0000313" key="2">
    <source>
        <dbReference type="EMBL" id="KZP11596.1"/>
    </source>
</evidence>
<protein>
    <submittedName>
        <fullName evidence="2">Uncharacterized protein</fullName>
    </submittedName>
</protein>
<feature type="compositionally biased region" description="Polar residues" evidence="1">
    <location>
        <begin position="1"/>
        <end position="18"/>
    </location>
</feature>
<evidence type="ECO:0000256" key="1">
    <source>
        <dbReference type="SAM" id="MobiDB-lite"/>
    </source>
</evidence>
<dbReference type="EMBL" id="KV417660">
    <property type="protein sequence ID" value="KZP11596.1"/>
    <property type="molecule type" value="Genomic_DNA"/>
</dbReference>
<accession>A0A166AGY1</accession>
<reference evidence="2 3" key="1">
    <citation type="journal article" date="2016" name="Mol. Biol. Evol.">
        <title>Comparative Genomics of Early-Diverging Mushroom-Forming Fungi Provides Insights into the Origins of Lignocellulose Decay Capabilities.</title>
        <authorList>
            <person name="Nagy L.G."/>
            <person name="Riley R."/>
            <person name="Tritt A."/>
            <person name="Adam C."/>
            <person name="Daum C."/>
            <person name="Floudas D."/>
            <person name="Sun H."/>
            <person name="Yadav J.S."/>
            <person name="Pangilinan J."/>
            <person name="Larsson K.H."/>
            <person name="Matsuura K."/>
            <person name="Barry K."/>
            <person name="Labutti K."/>
            <person name="Kuo R."/>
            <person name="Ohm R.A."/>
            <person name="Bhattacharya S.S."/>
            <person name="Shirouzu T."/>
            <person name="Yoshinaga Y."/>
            <person name="Martin F.M."/>
            <person name="Grigoriev I.V."/>
            <person name="Hibbett D.S."/>
        </authorList>
    </citation>
    <scope>NUCLEOTIDE SEQUENCE [LARGE SCALE GENOMIC DNA]</scope>
    <source>
        <strain evidence="2 3">CBS 109695</strain>
    </source>
</reference>
<dbReference type="AlphaFoldDB" id="A0A166AGY1"/>
<name>A0A166AGY1_9AGAM</name>
<feature type="region of interest" description="Disordered" evidence="1">
    <location>
        <begin position="1"/>
        <end position="39"/>
    </location>
</feature>